<evidence type="ECO:0000259" key="2">
    <source>
        <dbReference type="PROSITE" id="PS00028"/>
    </source>
</evidence>
<proteinExistence type="predicted"/>
<keyword evidence="3" id="KW-1185">Reference proteome</keyword>
<evidence type="ECO:0000256" key="1">
    <source>
        <dbReference type="SAM" id="MobiDB-lite"/>
    </source>
</evidence>
<feature type="domain" description="C2H2-type" evidence="2">
    <location>
        <begin position="118"/>
        <end position="139"/>
    </location>
</feature>
<dbReference type="KEGG" id="bbel:109475671"/>
<organism evidence="3 5">
    <name type="scientific">Branchiostoma belcheri</name>
    <name type="common">Amphioxus</name>
    <dbReference type="NCBI Taxonomy" id="7741"/>
    <lineage>
        <taxon>Eukaryota</taxon>
        <taxon>Metazoa</taxon>
        <taxon>Chordata</taxon>
        <taxon>Cephalochordata</taxon>
        <taxon>Leptocardii</taxon>
        <taxon>Amphioxiformes</taxon>
        <taxon>Branchiostomatidae</taxon>
        <taxon>Branchiostoma</taxon>
    </lineage>
</organism>
<dbReference type="SMART" id="SM00355">
    <property type="entry name" value="ZnF_C2H2"/>
    <property type="match status" value="4"/>
</dbReference>
<accession>A0A6P4ZQT2</accession>
<feature type="region of interest" description="Disordered" evidence="1">
    <location>
        <begin position="137"/>
        <end position="186"/>
    </location>
</feature>
<dbReference type="GeneID" id="109475671"/>
<dbReference type="Gene3D" id="3.30.160.60">
    <property type="entry name" value="Classic Zinc Finger"/>
    <property type="match status" value="2"/>
</dbReference>
<dbReference type="InterPro" id="IPR013087">
    <property type="entry name" value="Znf_C2H2_type"/>
</dbReference>
<dbReference type="RefSeq" id="XP_019631995.1">
    <property type="nucleotide sequence ID" value="XM_019776436.1"/>
</dbReference>
<reference evidence="4 5" key="1">
    <citation type="submission" date="2025-04" db="UniProtKB">
        <authorList>
            <consortium name="RefSeq"/>
        </authorList>
    </citation>
    <scope>IDENTIFICATION</scope>
    <source>
        <tissue evidence="4 5">Gonad</tissue>
    </source>
</reference>
<sequence>MDQTVRLKCGCCDYRCFLPERLKKHWRKYHRPVLTCEICSYKCLQPKTMRKHLKTHPDLKKKMSSTALAAWQTYTEPIFTCELCKHQCKSYDLLLKHMKQHNRKYKGYSPDGIRSVLCCDSCDYECVNPKTMRRHIKNHTNRKSNNTQSSGDHENIDSQSSQKSTKKHADGIIVDDNPGSTESFKSSSCLSIYNKDHTMDYEEEEHRTQPGLASVEFESQTNKAKTFSGTEVVSRDNMPYCTIYWSYGGCSSSNTGHLVELHVGNNVVTSDDLL</sequence>
<evidence type="ECO:0000313" key="5">
    <source>
        <dbReference type="RefSeq" id="XP_019631996.1"/>
    </source>
</evidence>
<evidence type="ECO:0000313" key="3">
    <source>
        <dbReference type="Proteomes" id="UP000515135"/>
    </source>
</evidence>
<feature type="domain" description="C2H2-type" evidence="2">
    <location>
        <begin position="81"/>
        <end position="101"/>
    </location>
</feature>
<protein>
    <submittedName>
        <fullName evidence="4 5">Protein suppressor of hairy wing-like</fullName>
    </submittedName>
</protein>
<dbReference type="PROSITE" id="PS00028">
    <property type="entry name" value="ZINC_FINGER_C2H2_1"/>
    <property type="match status" value="3"/>
</dbReference>
<evidence type="ECO:0000313" key="4">
    <source>
        <dbReference type="RefSeq" id="XP_019631995.1"/>
    </source>
</evidence>
<name>A0A6P4ZQT2_BRABE</name>
<dbReference type="Proteomes" id="UP000515135">
    <property type="component" value="Unplaced"/>
</dbReference>
<dbReference type="OrthoDB" id="1405595at2759"/>
<dbReference type="AlphaFoldDB" id="A0A6P4ZQT2"/>
<gene>
    <name evidence="4 5" type="primary">LOC109475671</name>
</gene>
<dbReference type="RefSeq" id="XP_019631996.1">
    <property type="nucleotide sequence ID" value="XM_019776437.1"/>
</dbReference>
<feature type="domain" description="C2H2-type" evidence="2">
    <location>
        <begin position="36"/>
        <end position="56"/>
    </location>
</feature>